<evidence type="ECO:0000313" key="1">
    <source>
        <dbReference type="EMBL" id="MDR6786485.1"/>
    </source>
</evidence>
<organism evidence="1 2">
    <name type="scientific">Pedobacter africanus</name>
    <dbReference type="NCBI Taxonomy" id="151894"/>
    <lineage>
        <taxon>Bacteria</taxon>
        <taxon>Pseudomonadati</taxon>
        <taxon>Bacteroidota</taxon>
        <taxon>Sphingobacteriia</taxon>
        <taxon>Sphingobacteriales</taxon>
        <taxon>Sphingobacteriaceae</taxon>
        <taxon>Pedobacter</taxon>
    </lineage>
</organism>
<gene>
    <name evidence="1" type="ORF">J2X78_005080</name>
</gene>
<accession>A0ACC6L4Y3</accession>
<evidence type="ECO:0000313" key="2">
    <source>
        <dbReference type="Proteomes" id="UP001246858"/>
    </source>
</evidence>
<comment type="caution">
    <text evidence="1">The sequence shown here is derived from an EMBL/GenBank/DDBJ whole genome shotgun (WGS) entry which is preliminary data.</text>
</comment>
<dbReference type="Proteomes" id="UP001246858">
    <property type="component" value="Unassembled WGS sequence"/>
</dbReference>
<sequence length="181" mass="20337">MKKLGLCCMFFVFIGMSYGQKKQVYGHQDIEPIRITEEGKKLDIRIPIMKAIASSWNGDGLEKINKDALHIMSVGVSFNDKGGVDSVYLSKNLSVEIQQVLKPGKSVTNAVREMLKPLKIYKNLVVVFPVLIFDGKDDKVDSKQIKLAEFTGIWPKFNADDIKKPVVLLDPFFNGFKLGIQ</sequence>
<dbReference type="EMBL" id="JAVDTF010000007">
    <property type="protein sequence ID" value="MDR6786485.1"/>
    <property type="molecule type" value="Genomic_DNA"/>
</dbReference>
<name>A0ACC6L4Y3_9SPHI</name>
<proteinExistence type="predicted"/>
<protein>
    <submittedName>
        <fullName evidence="1">Uncharacterized protein</fullName>
    </submittedName>
</protein>
<reference evidence="1" key="1">
    <citation type="submission" date="2023-07" db="EMBL/GenBank/DDBJ databases">
        <title>Sorghum-associated microbial communities from plants grown in Nebraska, USA.</title>
        <authorList>
            <person name="Schachtman D."/>
        </authorList>
    </citation>
    <scope>NUCLEOTIDE SEQUENCE</scope>
    <source>
        <strain evidence="1">2697</strain>
    </source>
</reference>
<keyword evidence="2" id="KW-1185">Reference proteome</keyword>